<name>A0AAU9PRI5_9ASTR</name>
<dbReference type="SUPFAM" id="SSF56672">
    <property type="entry name" value="DNA/RNA polymerases"/>
    <property type="match status" value="1"/>
</dbReference>
<keyword evidence="3" id="KW-1185">Reference proteome</keyword>
<proteinExistence type="predicted"/>
<dbReference type="InterPro" id="IPR051320">
    <property type="entry name" value="Viral_Replic_Matur_Polypro"/>
</dbReference>
<dbReference type="InterPro" id="IPR041577">
    <property type="entry name" value="RT_RNaseH_2"/>
</dbReference>
<feature type="domain" description="Reverse transcriptase/retrotransposon-derived protein RNase H-like" evidence="1">
    <location>
        <begin position="81"/>
        <end position="140"/>
    </location>
</feature>
<comment type="caution">
    <text evidence="2">The sequence shown here is derived from an EMBL/GenBank/DDBJ whole genome shotgun (WGS) entry which is preliminary data.</text>
</comment>
<accession>A0AAU9PRI5</accession>
<dbReference type="Proteomes" id="UP001157418">
    <property type="component" value="Unassembled WGS sequence"/>
</dbReference>
<protein>
    <recommendedName>
        <fullName evidence="1">Reverse transcriptase/retrotransposon-derived protein RNase H-like domain-containing protein</fullName>
    </recommendedName>
</protein>
<gene>
    <name evidence="2" type="ORF">LVIROSA_LOCUS37730</name>
</gene>
<dbReference type="Gene3D" id="3.30.70.270">
    <property type="match status" value="1"/>
</dbReference>
<dbReference type="EMBL" id="CAKMRJ010005745">
    <property type="protein sequence ID" value="CAH1452434.1"/>
    <property type="molecule type" value="Genomic_DNA"/>
</dbReference>
<reference evidence="2 3" key="1">
    <citation type="submission" date="2022-01" db="EMBL/GenBank/DDBJ databases">
        <authorList>
            <person name="Xiong W."/>
            <person name="Schranz E."/>
        </authorList>
    </citation>
    <scope>NUCLEOTIDE SEQUENCE [LARGE SCALE GENOMIC DNA]</scope>
</reference>
<dbReference type="FunFam" id="3.30.70.270:FF:000026">
    <property type="entry name" value="Transposon Ty3-G Gag-Pol polyprotein"/>
    <property type="match status" value="1"/>
</dbReference>
<dbReference type="InterPro" id="IPR043502">
    <property type="entry name" value="DNA/RNA_pol_sf"/>
</dbReference>
<dbReference type="PANTHER" id="PTHR33064">
    <property type="entry name" value="POL PROTEIN"/>
    <property type="match status" value="1"/>
</dbReference>
<evidence type="ECO:0000313" key="3">
    <source>
        <dbReference type="Proteomes" id="UP001157418"/>
    </source>
</evidence>
<dbReference type="InterPro" id="IPR043128">
    <property type="entry name" value="Rev_trsase/Diguanyl_cyclase"/>
</dbReference>
<organism evidence="2 3">
    <name type="scientific">Lactuca virosa</name>
    <dbReference type="NCBI Taxonomy" id="75947"/>
    <lineage>
        <taxon>Eukaryota</taxon>
        <taxon>Viridiplantae</taxon>
        <taxon>Streptophyta</taxon>
        <taxon>Embryophyta</taxon>
        <taxon>Tracheophyta</taxon>
        <taxon>Spermatophyta</taxon>
        <taxon>Magnoliopsida</taxon>
        <taxon>eudicotyledons</taxon>
        <taxon>Gunneridae</taxon>
        <taxon>Pentapetalae</taxon>
        <taxon>asterids</taxon>
        <taxon>campanulids</taxon>
        <taxon>Asterales</taxon>
        <taxon>Asteraceae</taxon>
        <taxon>Cichorioideae</taxon>
        <taxon>Cichorieae</taxon>
        <taxon>Lactucinae</taxon>
        <taxon>Lactuca</taxon>
    </lineage>
</organism>
<evidence type="ECO:0000259" key="1">
    <source>
        <dbReference type="Pfam" id="PF17919"/>
    </source>
</evidence>
<sequence>MEKCSFAQTGVSFLGHRFVDGRIHMDESKVQAIAKWESPKNVSELQSFLGLINYYRRFISRYSSRATPLTDLLKKKVNWEWTQKSQRTFDDLKNAVTKLPVLKLPDYSKPFLVQTDTSDFTIRVFLIRGEHPVVYESRKFE</sequence>
<dbReference type="PANTHER" id="PTHR33064:SF40">
    <property type="entry name" value="REVERSE TRANSCRIPTASE_RETROTRANSPOSON-DERIVED PROTEIN RNASE H-LIKE DOMAIN-CONTAINING PROTEIN"/>
    <property type="match status" value="1"/>
</dbReference>
<evidence type="ECO:0000313" key="2">
    <source>
        <dbReference type="EMBL" id="CAH1452434.1"/>
    </source>
</evidence>
<dbReference type="AlphaFoldDB" id="A0AAU9PRI5"/>
<dbReference type="Pfam" id="PF17919">
    <property type="entry name" value="RT_RNaseH_2"/>
    <property type="match status" value="1"/>
</dbReference>